<feature type="compositionally biased region" description="Basic and acidic residues" evidence="1">
    <location>
        <begin position="283"/>
        <end position="356"/>
    </location>
</feature>
<evidence type="ECO:0000313" key="3">
    <source>
        <dbReference type="Proteomes" id="UP000242146"/>
    </source>
</evidence>
<evidence type="ECO:0000256" key="1">
    <source>
        <dbReference type="SAM" id="MobiDB-lite"/>
    </source>
</evidence>
<name>A0A1X2GXG8_9FUNG</name>
<dbReference type="AlphaFoldDB" id="A0A1X2GXG8"/>
<dbReference type="EMBL" id="MCGT01000001">
    <property type="protein sequence ID" value="ORX62725.1"/>
    <property type="molecule type" value="Genomic_DNA"/>
</dbReference>
<dbReference type="PANTHER" id="PTHR37492:SF4">
    <property type="entry name" value="TSC22 DOMAIN FAMILY PROTEIN 3 ISOFORM X1"/>
    <property type="match status" value="1"/>
</dbReference>
<sequence length="435" mass="48105">MSDMISKLILQEKQILNLIVQYLIGTEAEDMYRTSPTEWFNGTRSDVLFTCDADPSMPPILIEVQQVVDDTFMRRLIGYCVSLEKQYSMLPIVLVFPIKSIRFEVLNRVRKQLQQPLAPFASLCLFLMRQDLSLHSSPYRSDSTMQLLYSLAQHHVGTTILNHENITDDVLRFCNNLEARLEQLSRLIQDNDDSAGVQTALEDMTVLVKSCYAKYEQESSLADAHPGPSVAADTRHEPSSHADTRPEPATVTDAHPGPSVAADTRHEPSSHADTRPESTTAADTRHEPSSHADARPEPSSHADAHPEPSSHADARPEPSSHADARPEPSSHADARPEPSSHADAHPEPSSHADARPEPATVTDAHPESEQSSLVDAHPEPSSQANWRFVDSCVNDDGPVSWNAIYRRGKLQGLFSSYSNAALESSLVTFVQYPKL</sequence>
<protein>
    <submittedName>
        <fullName evidence="2">Uncharacterized protein</fullName>
    </submittedName>
</protein>
<accession>A0A1X2GXG8</accession>
<keyword evidence="3" id="KW-1185">Reference proteome</keyword>
<gene>
    <name evidence="2" type="ORF">DM01DRAFT_1403177</name>
</gene>
<comment type="caution">
    <text evidence="2">The sequence shown here is derived from an EMBL/GenBank/DDBJ whole genome shotgun (WGS) entry which is preliminary data.</text>
</comment>
<feature type="region of interest" description="Disordered" evidence="1">
    <location>
        <begin position="219"/>
        <end position="382"/>
    </location>
</feature>
<dbReference type="OrthoDB" id="2289841at2759"/>
<dbReference type="Proteomes" id="UP000242146">
    <property type="component" value="Unassembled WGS sequence"/>
</dbReference>
<evidence type="ECO:0000313" key="2">
    <source>
        <dbReference type="EMBL" id="ORX62725.1"/>
    </source>
</evidence>
<feature type="compositionally biased region" description="Basic and acidic residues" evidence="1">
    <location>
        <begin position="233"/>
        <end position="246"/>
    </location>
</feature>
<proteinExistence type="predicted"/>
<feature type="compositionally biased region" description="Basic and acidic residues" evidence="1">
    <location>
        <begin position="263"/>
        <end position="276"/>
    </location>
</feature>
<reference evidence="2 3" key="1">
    <citation type="submission" date="2016-07" db="EMBL/GenBank/DDBJ databases">
        <title>Pervasive Adenine N6-methylation of Active Genes in Fungi.</title>
        <authorList>
            <consortium name="DOE Joint Genome Institute"/>
            <person name="Mondo S.J."/>
            <person name="Dannebaum R.O."/>
            <person name="Kuo R.C."/>
            <person name="Labutti K."/>
            <person name="Haridas S."/>
            <person name="Kuo A."/>
            <person name="Salamov A."/>
            <person name="Ahrendt S.R."/>
            <person name="Lipzen A."/>
            <person name="Sullivan W."/>
            <person name="Andreopoulos W.B."/>
            <person name="Clum A."/>
            <person name="Lindquist E."/>
            <person name="Daum C."/>
            <person name="Ramamoorthy G.K."/>
            <person name="Gryganskyi A."/>
            <person name="Culley D."/>
            <person name="Magnuson J.K."/>
            <person name="James T.Y."/>
            <person name="O'Malley M.A."/>
            <person name="Stajich J.E."/>
            <person name="Spatafora J.W."/>
            <person name="Visel A."/>
            <person name="Grigoriev I.V."/>
        </authorList>
    </citation>
    <scope>NUCLEOTIDE SEQUENCE [LARGE SCALE GENOMIC DNA]</scope>
    <source>
        <strain evidence="2 3">NRRL 3301</strain>
    </source>
</reference>
<dbReference type="PANTHER" id="PTHR37492">
    <property type="entry name" value="SI:CH211-171H4.7-RELATED"/>
    <property type="match status" value="1"/>
</dbReference>
<organism evidence="2 3">
    <name type="scientific">Hesseltinella vesiculosa</name>
    <dbReference type="NCBI Taxonomy" id="101127"/>
    <lineage>
        <taxon>Eukaryota</taxon>
        <taxon>Fungi</taxon>
        <taxon>Fungi incertae sedis</taxon>
        <taxon>Mucoromycota</taxon>
        <taxon>Mucoromycotina</taxon>
        <taxon>Mucoromycetes</taxon>
        <taxon>Mucorales</taxon>
        <taxon>Cunninghamellaceae</taxon>
        <taxon>Hesseltinella</taxon>
    </lineage>
</organism>